<feature type="compositionally biased region" description="Basic and acidic residues" evidence="1">
    <location>
        <begin position="30"/>
        <end position="46"/>
    </location>
</feature>
<name>A0A645HJ45_9ZZZZ</name>
<evidence type="ECO:0000256" key="1">
    <source>
        <dbReference type="SAM" id="MobiDB-lite"/>
    </source>
</evidence>
<accession>A0A645HJ45</accession>
<organism evidence="2">
    <name type="scientific">bioreactor metagenome</name>
    <dbReference type="NCBI Taxonomy" id="1076179"/>
    <lineage>
        <taxon>unclassified sequences</taxon>
        <taxon>metagenomes</taxon>
        <taxon>ecological metagenomes</taxon>
    </lineage>
</organism>
<feature type="region of interest" description="Disordered" evidence="1">
    <location>
        <begin position="29"/>
        <end position="61"/>
    </location>
</feature>
<gene>
    <name evidence="2" type="ORF">SDC9_185743</name>
</gene>
<dbReference type="AlphaFoldDB" id="A0A645HJ45"/>
<reference evidence="2" key="1">
    <citation type="submission" date="2019-08" db="EMBL/GenBank/DDBJ databases">
        <authorList>
            <person name="Kucharzyk K."/>
            <person name="Murdoch R.W."/>
            <person name="Higgins S."/>
            <person name="Loffler F."/>
        </authorList>
    </citation>
    <scope>NUCLEOTIDE SEQUENCE</scope>
</reference>
<dbReference type="EMBL" id="VSSQ01093319">
    <property type="protein sequence ID" value="MPN38219.1"/>
    <property type="molecule type" value="Genomic_DNA"/>
</dbReference>
<sequence length="61" mass="6806">MEQETNGFITYDREVVKMDKTRVCAVNARLSDEPKPQEDEAPKLEEIAAPGQEAANPETLT</sequence>
<protein>
    <submittedName>
        <fullName evidence="2">Uncharacterized protein</fullName>
    </submittedName>
</protein>
<evidence type="ECO:0000313" key="2">
    <source>
        <dbReference type="EMBL" id="MPN38219.1"/>
    </source>
</evidence>
<proteinExistence type="predicted"/>
<comment type="caution">
    <text evidence="2">The sequence shown here is derived from an EMBL/GenBank/DDBJ whole genome shotgun (WGS) entry which is preliminary data.</text>
</comment>